<comment type="caution">
    <text evidence="1">The sequence shown here is derived from an EMBL/GenBank/DDBJ whole genome shotgun (WGS) entry which is preliminary data.</text>
</comment>
<reference evidence="1 2" key="1">
    <citation type="submission" date="2023-05" db="EMBL/GenBank/DDBJ databases">
        <title>Chelatococcus sp. nov., a moderately thermophilic bacterium isolated from hot spring microbial mat.</title>
        <authorList>
            <person name="Hu C.-J."/>
            <person name="Li W.-J."/>
        </authorList>
    </citation>
    <scope>NUCLEOTIDE SEQUENCE [LARGE SCALE GENOMIC DNA]</scope>
    <source>
        <strain evidence="1 2">SYSU G07232</strain>
    </source>
</reference>
<accession>A0ABT7AG54</accession>
<dbReference type="RefSeq" id="WP_283740341.1">
    <property type="nucleotide sequence ID" value="NZ_JASJEV010000004.1"/>
</dbReference>
<protein>
    <recommendedName>
        <fullName evidence="3">Nitrate reductase</fullName>
    </recommendedName>
</protein>
<keyword evidence="2" id="KW-1185">Reference proteome</keyword>
<evidence type="ECO:0008006" key="3">
    <source>
        <dbReference type="Google" id="ProtNLM"/>
    </source>
</evidence>
<evidence type="ECO:0000313" key="1">
    <source>
        <dbReference type="EMBL" id="MDJ1158355.1"/>
    </source>
</evidence>
<sequence length="92" mass="9820">MARFGLFRASRPKGDTAALGRVKIWVRDALALPEDVALAVNEIVCADPACPGLETVVLVMEPGKRTRAIKFAKGAEDVTREDVEVAVADGVE</sequence>
<dbReference type="EMBL" id="JASJEV010000004">
    <property type="protein sequence ID" value="MDJ1158355.1"/>
    <property type="molecule type" value="Genomic_DNA"/>
</dbReference>
<gene>
    <name evidence="1" type="ORF">QNA08_08930</name>
</gene>
<organism evidence="1 2">
    <name type="scientific">Chelatococcus albus</name>
    <dbReference type="NCBI Taxonomy" id="3047466"/>
    <lineage>
        <taxon>Bacteria</taxon>
        <taxon>Pseudomonadati</taxon>
        <taxon>Pseudomonadota</taxon>
        <taxon>Alphaproteobacteria</taxon>
        <taxon>Hyphomicrobiales</taxon>
        <taxon>Chelatococcaceae</taxon>
        <taxon>Chelatococcus</taxon>
    </lineage>
</organism>
<proteinExistence type="predicted"/>
<dbReference type="Proteomes" id="UP001321492">
    <property type="component" value="Unassembled WGS sequence"/>
</dbReference>
<evidence type="ECO:0000313" key="2">
    <source>
        <dbReference type="Proteomes" id="UP001321492"/>
    </source>
</evidence>
<name>A0ABT7AG54_9HYPH</name>